<dbReference type="InterPro" id="IPR013780">
    <property type="entry name" value="Glyco_hydro_b"/>
</dbReference>
<evidence type="ECO:0000313" key="9">
    <source>
        <dbReference type="EMBL" id="EFJ29185.1"/>
    </source>
</evidence>
<sequence>MAASKMGCMAVLEAKILRFDCDEESRAKCFPSLSFVPAERREKRLESTVKPLFVPLFSLDDDSTQTVILALPSGASFYGTGEVSGPLERTGKRMYTWNTDSWGYGKNSPCLYQSHPWVFVVLPSGEVLGVLADTTRKCEVDLRKESTIRFAADCFYPVIVFGPYPAPEDLLVALANATGTMNMPPKWALGYHQCRYSYEPASRVDEISRLFREHRIPADVVWMDIDYMNGFRCFTFDKEKFPDPIGLATTLRGRGFKAVWMIDPGIKKDEDYFIYNEGCSEDAWVVDASGKHFLPSGDVWPGPCVFPDYTQKKVRAWWSNLIKDFVSNGVDGIWNDMNEPAVFKSVSKTMPEDNMHSGDPEIGGTQNHRHYHNVYGMLMARATYEGMLLANPTKRPFVLTRAGFMGSQRYAATWTGDNSSNWDHAHMSIAMALNLSLSGSPLTGPDIGGFAGDATARLFGRWMGFGALFPFARGHSEKGTVDHEPWSFGDECKNVCRLALLRRYQLLPHLYTLVYFAHTKGLPVMTPIFFADCKDPKLRKVETSFLLGSLLVSASTDPDKVVDPKTIVLPSGIWQRFDFDDYHPDLSLLHLRGGSIIPAGPRIEHLGEAHFEDPVTLIIALDKDGNAEGVLYEDDGESFGYQKGQFLLTHYEAKSRSNGSEVLIKVAAVQGALKRPKRPLRVRLLIGDRAEINADGQDGDDLLMKLPGSEEMRKLVEAAVKQVEEKNAKVKGLAEYDVTHDKLKGVGAPRVLIELSGTDFQLKVVPWIGGRIISMVHKETGIDFFPSRVEGGGYEEYSTSEHRGPGCTEEYNVLSRSLLEINGEDVLSMECDLGGGLVMSREIAIHKKSPKVVHITSQIVARSVGAGAGGYSRIVCLRVQPSFQVPHPSETLVKFTAVNGAKKELGATFGETFLRGDDRPNGEWMLVDKESGYAVVNRFNVKEVSVCLVHWGGAECSLGLWSEERSLSKETPLQISHHYQIIKV</sequence>
<dbReference type="InParanoid" id="D8RFU7"/>
<dbReference type="SUPFAM" id="SSF74650">
    <property type="entry name" value="Galactose mutarotase-like"/>
    <property type="match status" value="1"/>
</dbReference>
<dbReference type="CDD" id="cd14752">
    <property type="entry name" value="GH31_N"/>
    <property type="match status" value="1"/>
</dbReference>
<feature type="domain" description="Glycosyl hydrolase family 31 C-terminal" evidence="8">
    <location>
        <begin position="521"/>
        <end position="597"/>
    </location>
</feature>
<dbReference type="AlphaFoldDB" id="D8RFU7"/>
<protein>
    <recommendedName>
        <fullName evidence="11">Glycoside hydrolase family 31 N-terminal domain-containing protein</fullName>
    </recommendedName>
</protein>
<accession>D8RFU7</accession>
<feature type="domain" description="Glycoside hydrolase family 31 TIM barrel" evidence="5">
    <location>
        <begin position="182"/>
        <end position="513"/>
    </location>
</feature>
<feature type="domain" description="Glycoside hydrolase family 31 N-terminal" evidence="6">
    <location>
        <begin position="67"/>
        <end position="141"/>
    </location>
</feature>
<dbReference type="InterPro" id="IPR033403">
    <property type="entry name" value="DUF5110"/>
</dbReference>
<dbReference type="SUPFAM" id="SSF51445">
    <property type="entry name" value="(Trans)glycosidases"/>
    <property type="match status" value="1"/>
</dbReference>
<dbReference type="STRING" id="88036.D8RFU7"/>
<dbReference type="Gene3D" id="2.60.40.1760">
    <property type="entry name" value="glycosyl hydrolase (family 31)"/>
    <property type="match status" value="1"/>
</dbReference>
<proteinExistence type="inferred from homology"/>
<evidence type="ECO:0000256" key="4">
    <source>
        <dbReference type="RuleBase" id="RU361185"/>
    </source>
</evidence>
<keyword evidence="3 4" id="KW-0326">Glycosidase</keyword>
<evidence type="ECO:0000259" key="8">
    <source>
        <dbReference type="Pfam" id="PF21365"/>
    </source>
</evidence>
<dbReference type="KEGG" id="smo:SELMODRAFT_92339"/>
<dbReference type="HOGENOM" id="CLU_000631_4_1_1"/>
<dbReference type="PANTHER" id="PTHR22762:SF120">
    <property type="entry name" value="HETEROGLYCAN GLUCOSIDASE 1"/>
    <property type="match status" value="1"/>
</dbReference>
<reference evidence="9 10" key="1">
    <citation type="journal article" date="2011" name="Science">
        <title>The Selaginella genome identifies genetic changes associated with the evolution of vascular plants.</title>
        <authorList>
            <person name="Banks J.A."/>
            <person name="Nishiyama T."/>
            <person name="Hasebe M."/>
            <person name="Bowman J.L."/>
            <person name="Gribskov M."/>
            <person name="dePamphilis C."/>
            <person name="Albert V.A."/>
            <person name="Aono N."/>
            <person name="Aoyama T."/>
            <person name="Ambrose B.A."/>
            <person name="Ashton N.W."/>
            <person name="Axtell M.J."/>
            <person name="Barker E."/>
            <person name="Barker M.S."/>
            <person name="Bennetzen J.L."/>
            <person name="Bonawitz N.D."/>
            <person name="Chapple C."/>
            <person name="Cheng C."/>
            <person name="Correa L.G."/>
            <person name="Dacre M."/>
            <person name="DeBarry J."/>
            <person name="Dreyer I."/>
            <person name="Elias M."/>
            <person name="Engstrom E.M."/>
            <person name="Estelle M."/>
            <person name="Feng L."/>
            <person name="Finet C."/>
            <person name="Floyd S.K."/>
            <person name="Frommer W.B."/>
            <person name="Fujita T."/>
            <person name="Gramzow L."/>
            <person name="Gutensohn M."/>
            <person name="Harholt J."/>
            <person name="Hattori M."/>
            <person name="Heyl A."/>
            <person name="Hirai T."/>
            <person name="Hiwatashi Y."/>
            <person name="Ishikawa M."/>
            <person name="Iwata M."/>
            <person name="Karol K.G."/>
            <person name="Koehler B."/>
            <person name="Kolukisaoglu U."/>
            <person name="Kubo M."/>
            <person name="Kurata T."/>
            <person name="Lalonde S."/>
            <person name="Li K."/>
            <person name="Li Y."/>
            <person name="Litt A."/>
            <person name="Lyons E."/>
            <person name="Manning G."/>
            <person name="Maruyama T."/>
            <person name="Michael T.P."/>
            <person name="Mikami K."/>
            <person name="Miyazaki S."/>
            <person name="Morinaga S."/>
            <person name="Murata T."/>
            <person name="Mueller-Roeber B."/>
            <person name="Nelson D.R."/>
            <person name="Obara M."/>
            <person name="Oguri Y."/>
            <person name="Olmstead R.G."/>
            <person name="Onodera N."/>
            <person name="Petersen B.L."/>
            <person name="Pils B."/>
            <person name="Prigge M."/>
            <person name="Rensing S.A."/>
            <person name="Riano-Pachon D.M."/>
            <person name="Roberts A.W."/>
            <person name="Sato Y."/>
            <person name="Scheller H.V."/>
            <person name="Schulz B."/>
            <person name="Schulz C."/>
            <person name="Shakirov E.V."/>
            <person name="Shibagaki N."/>
            <person name="Shinohara N."/>
            <person name="Shippen D.E."/>
            <person name="Soerensen I."/>
            <person name="Sotooka R."/>
            <person name="Sugimoto N."/>
            <person name="Sugita M."/>
            <person name="Sumikawa N."/>
            <person name="Tanurdzic M."/>
            <person name="Theissen G."/>
            <person name="Ulvskov P."/>
            <person name="Wakazuki S."/>
            <person name="Weng J.K."/>
            <person name="Willats W.W."/>
            <person name="Wipf D."/>
            <person name="Wolf P.G."/>
            <person name="Yang L."/>
            <person name="Zimmer A.D."/>
            <person name="Zhu Q."/>
            <person name="Mitros T."/>
            <person name="Hellsten U."/>
            <person name="Loque D."/>
            <person name="Otillar R."/>
            <person name="Salamov A."/>
            <person name="Schmutz J."/>
            <person name="Shapiro H."/>
            <person name="Lindquist E."/>
            <person name="Lucas S."/>
            <person name="Rokhsar D."/>
            <person name="Grigoriev I.V."/>
        </authorList>
    </citation>
    <scope>NUCLEOTIDE SEQUENCE [LARGE SCALE GENOMIC DNA]</scope>
</reference>
<dbReference type="InterPro" id="IPR030458">
    <property type="entry name" value="Glyco_hydro_31_AS"/>
</dbReference>
<dbReference type="InterPro" id="IPR011013">
    <property type="entry name" value="Gal_mutarotase_sf_dom"/>
</dbReference>
<dbReference type="GO" id="GO:0030246">
    <property type="term" value="F:carbohydrate binding"/>
    <property type="evidence" value="ECO:0007669"/>
    <property type="project" value="InterPro"/>
</dbReference>
<dbReference type="FunCoup" id="D8RFU7">
    <property type="interactions" value="323"/>
</dbReference>
<dbReference type="Pfam" id="PF01055">
    <property type="entry name" value="Glyco_hydro_31_2nd"/>
    <property type="match status" value="1"/>
</dbReference>
<evidence type="ECO:0000256" key="2">
    <source>
        <dbReference type="ARBA" id="ARBA00022801"/>
    </source>
</evidence>
<evidence type="ECO:0000259" key="6">
    <source>
        <dbReference type="Pfam" id="PF13802"/>
    </source>
</evidence>
<evidence type="ECO:0000256" key="1">
    <source>
        <dbReference type="ARBA" id="ARBA00007806"/>
    </source>
</evidence>
<dbReference type="PROSITE" id="PS00129">
    <property type="entry name" value="GLYCOSYL_HYDROL_F31_1"/>
    <property type="match status" value="1"/>
</dbReference>
<dbReference type="Pfam" id="PF21365">
    <property type="entry name" value="Glyco_hydro_31_3rd"/>
    <property type="match status" value="1"/>
</dbReference>
<dbReference type="OMA" id="AHECSHK"/>
<dbReference type="eggNOG" id="KOG1066">
    <property type="taxonomic scope" value="Eukaryota"/>
</dbReference>
<keyword evidence="10" id="KW-1185">Reference proteome</keyword>
<evidence type="ECO:0000313" key="10">
    <source>
        <dbReference type="Proteomes" id="UP000001514"/>
    </source>
</evidence>
<evidence type="ECO:0008006" key="11">
    <source>
        <dbReference type="Google" id="ProtNLM"/>
    </source>
</evidence>
<dbReference type="Gene3D" id="3.20.20.80">
    <property type="entry name" value="Glycosidases"/>
    <property type="match status" value="1"/>
</dbReference>
<keyword evidence="2 4" id="KW-0378">Hydrolase</keyword>
<comment type="similarity">
    <text evidence="1 4">Belongs to the glycosyl hydrolase 31 family.</text>
</comment>
<evidence type="ECO:0000259" key="5">
    <source>
        <dbReference type="Pfam" id="PF01055"/>
    </source>
</evidence>
<dbReference type="GO" id="GO:0005975">
    <property type="term" value="P:carbohydrate metabolic process"/>
    <property type="evidence" value="ECO:0007669"/>
    <property type="project" value="InterPro"/>
</dbReference>
<dbReference type="InterPro" id="IPR048395">
    <property type="entry name" value="Glyco_hydro_31_C"/>
</dbReference>
<dbReference type="Gene3D" id="2.60.40.1180">
    <property type="entry name" value="Golgi alpha-mannosidase II"/>
    <property type="match status" value="2"/>
</dbReference>
<dbReference type="Proteomes" id="UP000001514">
    <property type="component" value="Unassembled WGS sequence"/>
</dbReference>
<organism evidence="10">
    <name type="scientific">Selaginella moellendorffii</name>
    <name type="common">Spikemoss</name>
    <dbReference type="NCBI Taxonomy" id="88036"/>
    <lineage>
        <taxon>Eukaryota</taxon>
        <taxon>Viridiplantae</taxon>
        <taxon>Streptophyta</taxon>
        <taxon>Embryophyta</taxon>
        <taxon>Tracheophyta</taxon>
        <taxon>Lycopodiopsida</taxon>
        <taxon>Selaginellales</taxon>
        <taxon>Selaginellaceae</taxon>
        <taxon>Selaginella</taxon>
    </lineage>
</organism>
<name>D8RFU7_SELML</name>
<dbReference type="InterPro" id="IPR025887">
    <property type="entry name" value="Glyco_hydro_31_N_dom"/>
</dbReference>
<dbReference type="InterPro" id="IPR017853">
    <property type="entry name" value="GH"/>
</dbReference>
<dbReference type="Pfam" id="PF17137">
    <property type="entry name" value="DUF5110"/>
    <property type="match status" value="1"/>
</dbReference>
<dbReference type="GO" id="GO:0004553">
    <property type="term" value="F:hydrolase activity, hydrolyzing O-glycosyl compounds"/>
    <property type="evidence" value="ECO:0000318"/>
    <property type="project" value="GO_Central"/>
</dbReference>
<evidence type="ECO:0000256" key="3">
    <source>
        <dbReference type="ARBA" id="ARBA00023295"/>
    </source>
</evidence>
<dbReference type="Pfam" id="PF13802">
    <property type="entry name" value="Gal_mutarotas_2"/>
    <property type="match status" value="1"/>
</dbReference>
<gene>
    <name evidence="9" type="ORF">SELMODRAFT_92339</name>
</gene>
<evidence type="ECO:0000259" key="7">
    <source>
        <dbReference type="Pfam" id="PF17137"/>
    </source>
</evidence>
<feature type="domain" description="DUF5110" evidence="7">
    <location>
        <begin position="615"/>
        <end position="685"/>
    </location>
</feature>
<dbReference type="InterPro" id="IPR000322">
    <property type="entry name" value="Glyco_hydro_31_TIM"/>
</dbReference>
<dbReference type="PANTHER" id="PTHR22762">
    <property type="entry name" value="ALPHA-GLUCOSIDASE"/>
    <property type="match status" value="1"/>
</dbReference>
<dbReference type="CDD" id="cd06604">
    <property type="entry name" value="GH31_glucosidase_II_MalA"/>
    <property type="match status" value="1"/>
</dbReference>
<dbReference type="Gramene" id="EFJ29185">
    <property type="protein sequence ID" value="EFJ29185"/>
    <property type="gene ID" value="SELMODRAFT_92339"/>
</dbReference>
<dbReference type="EMBL" id="GL377578">
    <property type="protein sequence ID" value="EFJ29185.1"/>
    <property type="molecule type" value="Genomic_DNA"/>
</dbReference>